<keyword evidence="2" id="KW-1185">Reference proteome</keyword>
<dbReference type="Pfam" id="PF19979">
    <property type="entry name" value="DUF6415"/>
    <property type="match status" value="1"/>
</dbReference>
<reference evidence="1 2" key="1">
    <citation type="submission" date="2021-01" db="EMBL/GenBank/DDBJ databases">
        <title>WGS of actinomycetes isolated from Thailand.</title>
        <authorList>
            <person name="Thawai C."/>
        </authorList>
    </citation>
    <scope>NUCLEOTIDE SEQUENCE [LARGE SCALE GENOMIC DNA]</scope>
    <source>
        <strain evidence="1 2">CA1R205</strain>
    </source>
</reference>
<proteinExistence type="predicted"/>
<evidence type="ECO:0000313" key="2">
    <source>
        <dbReference type="Proteomes" id="UP000634229"/>
    </source>
</evidence>
<comment type="caution">
    <text evidence="1">The sequence shown here is derived from an EMBL/GenBank/DDBJ whole genome shotgun (WGS) entry which is preliminary data.</text>
</comment>
<evidence type="ECO:0000313" key="1">
    <source>
        <dbReference type="EMBL" id="MBL1095933.1"/>
    </source>
</evidence>
<sequence>MEKQSLRVSDSVDLDAIKTAISRALAEQSVLPPYDELCEMHRALVGHIEVLMPVAAKQIDGMWHGSVEWYQRRSKLDTIPHEVTQGLGAGLQSAAWRVKTLGYTCRWLLEVSGLSNSAGAEGA</sequence>
<dbReference type="RefSeq" id="WP_201871558.1">
    <property type="nucleotide sequence ID" value="NZ_JAERRF010000002.1"/>
</dbReference>
<protein>
    <submittedName>
        <fullName evidence="1">Uncharacterized protein</fullName>
    </submittedName>
</protein>
<dbReference type="InterPro" id="IPR046300">
    <property type="entry name" value="DUF6415"/>
</dbReference>
<dbReference type="EMBL" id="JAERRF010000002">
    <property type="protein sequence ID" value="MBL1095933.1"/>
    <property type="molecule type" value="Genomic_DNA"/>
</dbReference>
<name>A0ABS1N7E2_9ACTN</name>
<gene>
    <name evidence="1" type="ORF">JK363_04410</name>
</gene>
<organism evidence="1 2">
    <name type="scientific">Streptomyces coffeae</name>
    <dbReference type="NCBI Taxonomy" id="621382"/>
    <lineage>
        <taxon>Bacteria</taxon>
        <taxon>Bacillati</taxon>
        <taxon>Actinomycetota</taxon>
        <taxon>Actinomycetes</taxon>
        <taxon>Kitasatosporales</taxon>
        <taxon>Streptomycetaceae</taxon>
        <taxon>Streptomyces</taxon>
    </lineage>
</organism>
<accession>A0ABS1N7E2</accession>
<dbReference type="Proteomes" id="UP000634229">
    <property type="component" value="Unassembled WGS sequence"/>
</dbReference>